<gene>
    <name evidence="9" type="ORF">CTER_2416</name>
</gene>
<dbReference type="CDD" id="cd06579">
    <property type="entry name" value="TM_PBP1_transp_AraH_like"/>
    <property type="match status" value="1"/>
</dbReference>
<feature type="transmembrane region" description="Helical" evidence="8">
    <location>
        <begin position="299"/>
        <end position="316"/>
    </location>
</feature>
<feature type="transmembrane region" description="Helical" evidence="8">
    <location>
        <begin position="60"/>
        <end position="93"/>
    </location>
</feature>
<evidence type="ECO:0000256" key="2">
    <source>
        <dbReference type="ARBA" id="ARBA00022448"/>
    </source>
</evidence>
<evidence type="ECO:0000256" key="1">
    <source>
        <dbReference type="ARBA" id="ARBA00004651"/>
    </source>
</evidence>
<comment type="subcellular location">
    <subcellularLocation>
        <location evidence="1">Cell membrane</location>
        <topology evidence="1">Multi-pass membrane protein</topology>
    </subcellularLocation>
</comment>
<keyword evidence="10" id="KW-1185">Reference proteome</keyword>
<sequence>MGIIMEKIINYKKMTAGQFFEKFATLIGLLAVIAIFAILKPKFLDVNNIFNLLRQASINGLLALGMTFVVLTGGIDLSVGSILGASGIFAALVAQNQNIPWFIAVLVGLGIGFILGSVNGIVISWLKVPAFVATLGMLSVARGVTYLASNAQPVPGLSEGFLKIGGGSVGIIPIPVIILAVVFVICSILIYRARYGRYIFGVGGNAKAARVSGINVKKIKWSAYMIAGVLSGLAGVVLTSRVSSGLAMAGQNYETDAIAAVVMGGTSLAGGRGRLWGTLVGVLIIAVLNNGLDMMAVSSYWQLIIKGLIIIAAVMMDSLNSSND</sequence>
<keyword evidence="3" id="KW-1003">Cell membrane</keyword>
<proteinExistence type="predicted"/>
<feature type="transmembrane region" description="Helical" evidence="8">
    <location>
        <begin position="221"/>
        <end position="238"/>
    </location>
</feature>
<evidence type="ECO:0000256" key="3">
    <source>
        <dbReference type="ARBA" id="ARBA00022475"/>
    </source>
</evidence>
<evidence type="ECO:0000256" key="6">
    <source>
        <dbReference type="ARBA" id="ARBA00022989"/>
    </source>
</evidence>
<dbReference type="PANTHER" id="PTHR32196">
    <property type="entry name" value="ABC TRANSPORTER PERMEASE PROTEIN YPHD-RELATED-RELATED"/>
    <property type="match status" value="1"/>
</dbReference>
<dbReference type="STRING" id="1195236.CTER_2416"/>
<keyword evidence="5 8" id="KW-0812">Transmembrane</keyword>
<feature type="transmembrane region" description="Helical" evidence="8">
    <location>
        <begin position="20"/>
        <end position="39"/>
    </location>
</feature>
<dbReference type="AlphaFoldDB" id="S0FT10"/>
<dbReference type="GO" id="GO:0005886">
    <property type="term" value="C:plasma membrane"/>
    <property type="evidence" value="ECO:0007669"/>
    <property type="project" value="UniProtKB-SubCell"/>
</dbReference>
<organism evidence="9 10">
    <name type="scientific">Ruminiclostridium cellobioparum subsp. termitidis CT1112</name>
    <dbReference type="NCBI Taxonomy" id="1195236"/>
    <lineage>
        <taxon>Bacteria</taxon>
        <taxon>Bacillati</taxon>
        <taxon>Bacillota</taxon>
        <taxon>Clostridia</taxon>
        <taxon>Eubacteriales</taxon>
        <taxon>Oscillospiraceae</taxon>
        <taxon>Ruminiclostridium</taxon>
    </lineage>
</organism>
<dbReference type="EMBL" id="AORV01000035">
    <property type="protein sequence ID" value="EMS71658.1"/>
    <property type="molecule type" value="Genomic_DNA"/>
</dbReference>
<protein>
    <submittedName>
        <fullName evidence="9">Ribose/xylose/arabinose/galactoside ABC transporter permease</fullName>
    </submittedName>
</protein>
<evidence type="ECO:0000256" key="4">
    <source>
        <dbReference type="ARBA" id="ARBA00022519"/>
    </source>
</evidence>
<feature type="transmembrane region" description="Helical" evidence="8">
    <location>
        <begin position="275"/>
        <end position="292"/>
    </location>
</feature>
<dbReference type="GO" id="GO:0022857">
    <property type="term" value="F:transmembrane transporter activity"/>
    <property type="evidence" value="ECO:0007669"/>
    <property type="project" value="InterPro"/>
</dbReference>
<dbReference type="PATRIC" id="fig|1195236.3.peg.2730"/>
<dbReference type="Proteomes" id="UP000014155">
    <property type="component" value="Unassembled WGS sequence"/>
</dbReference>
<keyword evidence="4" id="KW-0997">Cell inner membrane</keyword>
<keyword evidence="6 8" id="KW-1133">Transmembrane helix</keyword>
<name>S0FT10_RUMCE</name>
<reference evidence="9 10" key="1">
    <citation type="journal article" date="2013" name="Genome Announc.">
        <title>Draft Genome Sequence of the Cellulolytic, Mesophilic, Anaerobic Bacterium Clostridium termitidis Strain CT1112 (DSM 5398).</title>
        <authorList>
            <person name="Lal S."/>
            <person name="Ramachandran U."/>
            <person name="Zhang X."/>
            <person name="Munir R."/>
            <person name="Sparling R."/>
            <person name="Levin D.B."/>
        </authorList>
    </citation>
    <scope>NUCLEOTIDE SEQUENCE [LARGE SCALE GENOMIC DNA]</scope>
    <source>
        <strain evidence="9 10">CT1112</strain>
    </source>
</reference>
<evidence type="ECO:0000256" key="8">
    <source>
        <dbReference type="SAM" id="Phobius"/>
    </source>
</evidence>
<accession>S0FT10</accession>
<evidence type="ECO:0000313" key="9">
    <source>
        <dbReference type="EMBL" id="EMS71658.1"/>
    </source>
</evidence>
<dbReference type="Pfam" id="PF02653">
    <property type="entry name" value="BPD_transp_2"/>
    <property type="match status" value="1"/>
</dbReference>
<keyword evidence="2" id="KW-0813">Transport</keyword>
<dbReference type="PANTHER" id="PTHR32196:SF21">
    <property type="entry name" value="ABC TRANSPORTER PERMEASE PROTEIN YPHD-RELATED"/>
    <property type="match status" value="1"/>
</dbReference>
<evidence type="ECO:0000256" key="7">
    <source>
        <dbReference type="ARBA" id="ARBA00023136"/>
    </source>
</evidence>
<dbReference type="InterPro" id="IPR001851">
    <property type="entry name" value="ABC_transp_permease"/>
</dbReference>
<feature type="transmembrane region" description="Helical" evidence="8">
    <location>
        <begin position="99"/>
        <end position="123"/>
    </location>
</feature>
<evidence type="ECO:0000256" key="5">
    <source>
        <dbReference type="ARBA" id="ARBA00022692"/>
    </source>
</evidence>
<comment type="caution">
    <text evidence="9">The sequence shown here is derived from an EMBL/GenBank/DDBJ whole genome shotgun (WGS) entry which is preliminary data.</text>
</comment>
<keyword evidence="7 8" id="KW-0472">Membrane</keyword>
<dbReference type="eggNOG" id="COG1172">
    <property type="taxonomic scope" value="Bacteria"/>
</dbReference>
<evidence type="ECO:0000313" key="10">
    <source>
        <dbReference type="Proteomes" id="UP000014155"/>
    </source>
</evidence>
<feature type="transmembrane region" description="Helical" evidence="8">
    <location>
        <begin position="169"/>
        <end position="191"/>
    </location>
</feature>